<organism evidence="2 3">
    <name type="scientific">Fusarium heterosporum</name>
    <dbReference type="NCBI Taxonomy" id="42747"/>
    <lineage>
        <taxon>Eukaryota</taxon>
        <taxon>Fungi</taxon>
        <taxon>Dikarya</taxon>
        <taxon>Ascomycota</taxon>
        <taxon>Pezizomycotina</taxon>
        <taxon>Sordariomycetes</taxon>
        <taxon>Hypocreomycetidae</taxon>
        <taxon>Hypocreales</taxon>
        <taxon>Nectriaceae</taxon>
        <taxon>Fusarium</taxon>
        <taxon>Fusarium heterosporum species complex</taxon>
    </lineage>
</organism>
<name>A0A8H5STA6_FUSHE</name>
<protein>
    <submittedName>
        <fullName evidence="2">Uncharacterized protein</fullName>
    </submittedName>
</protein>
<dbReference type="OrthoDB" id="5105828at2759"/>
<feature type="compositionally biased region" description="Basic residues" evidence="1">
    <location>
        <begin position="625"/>
        <end position="642"/>
    </location>
</feature>
<feature type="region of interest" description="Disordered" evidence="1">
    <location>
        <begin position="607"/>
        <end position="692"/>
    </location>
</feature>
<dbReference type="Proteomes" id="UP000567885">
    <property type="component" value="Unassembled WGS sequence"/>
</dbReference>
<evidence type="ECO:0000313" key="2">
    <source>
        <dbReference type="EMBL" id="KAF5656633.1"/>
    </source>
</evidence>
<proteinExistence type="predicted"/>
<feature type="compositionally biased region" description="Polar residues" evidence="1">
    <location>
        <begin position="607"/>
        <end position="620"/>
    </location>
</feature>
<reference evidence="2 3" key="1">
    <citation type="submission" date="2020-05" db="EMBL/GenBank/DDBJ databases">
        <title>Identification and distribution of gene clusters putatively required for synthesis of sphingolipid metabolism inhibitors in phylogenetically diverse species of the filamentous fungus Fusarium.</title>
        <authorList>
            <person name="Kim H.-S."/>
            <person name="Busman M."/>
            <person name="Brown D.W."/>
            <person name="Divon H."/>
            <person name="Uhlig S."/>
            <person name="Proctor R.H."/>
        </authorList>
    </citation>
    <scope>NUCLEOTIDE SEQUENCE [LARGE SCALE GENOMIC DNA]</scope>
    <source>
        <strain evidence="2 3">NRRL 20693</strain>
    </source>
</reference>
<dbReference type="AlphaFoldDB" id="A0A8H5STA6"/>
<comment type="caution">
    <text evidence="2">The sequence shown here is derived from an EMBL/GenBank/DDBJ whole genome shotgun (WGS) entry which is preliminary data.</text>
</comment>
<feature type="region of interest" description="Disordered" evidence="1">
    <location>
        <begin position="29"/>
        <end position="59"/>
    </location>
</feature>
<sequence length="692" mass="77852">MSLGQAQQPDFPGEDAKTQEHLVIIISDDDVTEDDETPVVRKKRWKPSRSKHKITRPETLTSHQSYARMSTHLPTSDGGGVVDMSDMVDGDFVTQTQNDSAGSGVERPQFTLQEVTEYGAWVPTNEFERRACPELCRAFRQGVRLLMQRNEILGAVTQSKVESTLNSPHSGLWMGSLDPGKEKELNIAWDSSLTKTAIENSPSGASEISAVWKLSFNLFGLDSLSLLSMYHILEFDNSDNSNESVIHQGEMRGNPLWTFNFCHKLKRIMTHPLFSSTNSHRFLPIAVRWAVMCRTNDHHGFSDQEQRVLDHVQCGDLRCSNDLRSTSERFLEHQTQLKSNGLFATPQAELLLRIIEHTSPLDKFAPSDITRVKTCDLVVVVSALDSLNGHGMSTTCETHYQVNCASQKWRGYPSGLEELLNAYKKSWMNIQRRKVPATGQINRQHEFDSRVLRHGKGTFESGGCVYQEKYPRHGTTGTQHQEEHSPGYGDHLSKNNVYSVQGAQSGLNGTQPGIDGRKMPVEESQLHYDGVHPDRLRQIFFPKHPQSTNHLVSEKAGFMEIESPEDEYDVPNDEVSDIDAVQQGYNSSQPIGVQNFDALHDSGVNNLHSTYHTDDASTNLLPGGKRSRNRKPVKQQRRKRNRERGGHPYVMPGARTTYNTQKGRNNQSQANGTSLDPPTGPRAWRAERNLMN</sequence>
<feature type="region of interest" description="Disordered" evidence="1">
    <location>
        <begin position="471"/>
        <end position="492"/>
    </location>
</feature>
<keyword evidence="3" id="KW-1185">Reference proteome</keyword>
<dbReference type="EMBL" id="JAAGWQ010000339">
    <property type="protein sequence ID" value="KAF5656633.1"/>
    <property type="molecule type" value="Genomic_DNA"/>
</dbReference>
<accession>A0A8H5STA6</accession>
<evidence type="ECO:0000256" key="1">
    <source>
        <dbReference type="SAM" id="MobiDB-lite"/>
    </source>
</evidence>
<gene>
    <name evidence="2" type="ORF">FHETE_10910</name>
</gene>
<feature type="compositionally biased region" description="Basic residues" evidence="1">
    <location>
        <begin position="40"/>
        <end position="54"/>
    </location>
</feature>
<feature type="compositionally biased region" description="Polar residues" evidence="1">
    <location>
        <begin position="656"/>
        <end position="676"/>
    </location>
</feature>
<evidence type="ECO:0000313" key="3">
    <source>
        <dbReference type="Proteomes" id="UP000567885"/>
    </source>
</evidence>